<dbReference type="InterPro" id="IPR000719">
    <property type="entry name" value="Prot_kinase_dom"/>
</dbReference>
<dbReference type="Gene3D" id="3.30.200.20">
    <property type="entry name" value="Phosphorylase Kinase, domain 1"/>
    <property type="match status" value="1"/>
</dbReference>
<evidence type="ECO:0000313" key="5">
    <source>
        <dbReference type="WBParaSite" id="ACRNAN_scaffold5512.g31056.t1"/>
    </source>
</evidence>
<feature type="signal peptide" evidence="2">
    <location>
        <begin position="1"/>
        <end position="20"/>
    </location>
</feature>
<proteinExistence type="predicted"/>
<keyword evidence="4" id="KW-1185">Reference proteome</keyword>
<feature type="chain" id="PRO_5037333925" evidence="2">
    <location>
        <begin position="21"/>
        <end position="944"/>
    </location>
</feature>
<dbReference type="Gene3D" id="1.10.510.10">
    <property type="entry name" value="Transferase(Phosphotransferase) domain 1"/>
    <property type="match status" value="1"/>
</dbReference>
<reference evidence="5" key="1">
    <citation type="submission" date="2022-11" db="UniProtKB">
        <authorList>
            <consortium name="WormBaseParasite"/>
        </authorList>
    </citation>
    <scope>IDENTIFICATION</scope>
</reference>
<dbReference type="InterPro" id="IPR011009">
    <property type="entry name" value="Kinase-like_dom_sf"/>
</dbReference>
<accession>A0A914E4C5</accession>
<feature type="region of interest" description="Disordered" evidence="1">
    <location>
        <begin position="311"/>
        <end position="471"/>
    </location>
</feature>
<sequence length="944" mass="106069">MFTQLLIFLTATLYFQPIRANLKPIYEEGQSRNCKNFLCPVGAFDKSNRADYQALKKLGENDINDDDIDEVCMACDDCTNNGYSVCAQYRESYLKLRAIRAVDHSNNCACASSVPDGCTEANGDEERDPSMENVQICYLKSILIPPKPMAVNTKEKDSKKKIVVATLEAFWLDPYWAQFNLSDLNLIYEFSLTTPEYCEGELKTIEKAGLPEHTCRASLKIEMNGTDDTLAPDSVRDDPSNEKISNEEEYDDGLGPEVQFDKDVFADAKNVRMFYTVKVHSPRQLNLAKNENPIFEDVDTMLTSETLNFSLKDEDELDDEHDHKNDDDPDSYEYPEPASEGHKKVSNVNTEDKNSADRHAGHEKSKEHGKGVASDGKQHEPEDSKNKEEDKEENDSTEKSQEETKDDENEEKSKENDEKSKENDEKSKENEDDHEEETKPDIIETQEKPDSEETLETSLLESNGTEGNSTEVNTSSFFDEYLNNAGQWPLLKIGLIVTILSCTLLFLLGCCCYHKDCCCYSDRKKVTSKSANGYQYHMTNGNGNGQEMTPLTKAVQNGLKESANSTLQRSKSEENPLDILEKALISPLEDNEPTGAEIHGEITKLLIPDDSSEAHQFRDLLETAPQLWPRRLRIDAAVGTGHFGVINRGLLIDSENGLATEVTISNVKKLNNLNDKETKALMIVLSDAVKAQTHPNIISLLAVQQQPDRLLVVTDSMFYPDLLSLLRESRLIKYDGRLQKRTASMLSAERLIGMMNDTVSGAGHLIRNGISHPMLAASNVLVTGGVLKISGFGFATHRHLHSRQFEARPTKQRWQPPEFFLSDLVPIQPGQSMIWSLGVLLWEIVSLGGTPYANIPTPEAFSARIREQTAKLTMPSYISQEIVSIIEMCCCYDKQKRPDMTDVISRKLELIAITPDIHIDLTFEQDEFPYLPILTGLEHIVAQI</sequence>
<evidence type="ECO:0000256" key="1">
    <source>
        <dbReference type="SAM" id="MobiDB-lite"/>
    </source>
</evidence>
<dbReference type="Pfam" id="PF07714">
    <property type="entry name" value="PK_Tyr_Ser-Thr"/>
    <property type="match status" value="1"/>
</dbReference>
<dbReference type="InterPro" id="IPR001245">
    <property type="entry name" value="Ser-Thr/Tyr_kinase_cat_dom"/>
</dbReference>
<dbReference type="GO" id="GO:0005524">
    <property type="term" value="F:ATP binding"/>
    <property type="evidence" value="ECO:0007669"/>
    <property type="project" value="InterPro"/>
</dbReference>
<feature type="compositionally biased region" description="Basic and acidic residues" evidence="1">
    <location>
        <begin position="350"/>
        <end position="403"/>
    </location>
</feature>
<dbReference type="GO" id="GO:0007169">
    <property type="term" value="P:cell surface receptor protein tyrosine kinase signaling pathway"/>
    <property type="evidence" value="ECO:0007669"/>
    <property type="project" value="TreeGrafter"/>
</dbReference>
<feature type="compositionally biased region" description="Basic and acidic residues" evidence="1">
    <location>
        <begin position="411"/>
        <end position="451"/>
    </location>
</feature>
<feature type="compositionally biased region" description="Low complexity" evidence="1">
    <location>
        <begin position="456"/>
        <end position="466"/>
    </location>
</feature>
<dbReference type="PANTHER" id="PTHR24416">
    <property type="entry name" value="TYROSINE-PROTEIN KINASE RECEPTOR"/>
    <property type="match status" value="1"/>
</dbReference>
<dbReference type="Proteomes" id="UP000887540">
    <property type="component" value="Unplaced"/>
</dbReference>
<dbReference type="GO" id="GO:0005886">
    <property type="term" value="C:plasma membrane"/>
    <property type="evidence" value="ECO:0007669"/>
    <property type="project" value="TreeGrafter"/>
</dbReference>
<protein>
    <submittedName>
        <fullName evidence="5">Protein kinase domain-containing protein</fullName>
    </submittedName>
</protein>
<dbReference type="InterPro" id="IPR050122">
    <property type="entry name" value="RTK"/>
</dbReference>
<evidence type="ECO:0000256" key="2">
    <source>
        <dbReference type="SAM" id="SignalP"/>
    </source>
</evidence>
<dbReference type="SUPFAM" id="SSF56112">
    <property type="entry name" value="Protein kinase-like (PK-like)"/>
    <property type="match status" value="1"/>
</dbReference>
<dbReference type="GO" id="GO:0043235">
    <property type="term" value="C:receptor complex"/>
    <property type="evidence" value="ECO:0007669"/>
    <property type="project" value="TreeGrafter"/>
</dbReference>
<organism evidence="4 5">
    <name type="scientific">Acrobeloides nanus</name>
    <dbReference type="NCBI Taxonomy" id="290746"/>
    <lineage>
        <taxon>Eukaryota</taxon>
        <taxon>Metazoa</taxon>
        <taxon>Ecdysozoa</taxon>
        <taxon>Nematoda</taxon>
        <taxon>Chromadorea</taxon>
        <taxon>Rhabditida</taxon>
        <taxon>Tylenchina</taxon>
        <taxon>Cephalobomorpha</taxon>
        <taxon>Cephaloboidea</taxon>
        <taxon>Cephalobidae</taxon>
        <taxon>Acrobeloides</taxon>
    </lineage>
</organism>
<dbReference type="WBParaSite" id="ACRNAN_scaffold5512.g31056.t1">
    <property type="protein sequence ID" value="ACRNAN_scaffold5512.g31056.t1"/>
    <property type="gene ID" value="ACRNAN_scaffold5512.g31056"/>
</dbReference>
<dbReference type="AlphaFoldDB" id="A0A914E4C5"/>
<feature type="region of interest" description="Disordered" evidence="1">
    <location>
        <begin position="225"/>
        <end position="257"/>
    </location>
</feature>
<feature type="compositionally biased region" description="Basic and acidic residues" evidence="1">
    <location>
        <begin position="234"/>
        <end position="246"/>
    </location>
</feature>
<dbReference type="PANTHER" id="PTHR24416:SF635">
    <property type="entry name" value="PROTEIN KINASE DOMAIN-CONTAINING PROTEIN"/>
    <property type="match status" value="1"/>
</dbReference>
<evidence type="ECO:0000259" key="3">
    <source>
        <dbReference type="PROSITE" id="PS50011"/>
    </source>
</evidence>
<name>A0A914E4C5_9BILA</name>
<feature type="domain" description="Protein kinase" evidence="3">
    <location>
        <begin position="632"/>
        <end position="911"/>
    </location>
</feature>
<keyword evidence="2" id="KW-0732">Signal</keyword>
<dbReference type="GO" id="GO:0004714">
    <property type="term" value="F:transmembrane receptor protein tyrosine kinase activity"/>
    <property type="evidence" value="ECO:0007669"/>
    <property type="project" value="TreeGrafter"/>
</dbReference>
<dbReference type="PROSITE" id="PS50011">
    <property type="entry name" value="PROTEIN_KINASE_DOM"/>
    <property type="match status" value="1"/>
</dbReference>
<evidence type="ECO:0000313" key="4">
    <source>
        <dbReference type="Proteomes" id="UP000887540"/>
    </source>
</evidence>